<name>A0A151MDC4_ALLMI</name>
<organism evidence="1 2">
    <name type="scientific">Alligator mississippiensis</name>
    <name type="common">American alligator</name>
    <dbReference type="NCBI Taxonomy" id="8496"/>
    <lineage>
        <taxon>Eukaryota</taxon>
        <taxon>Metazoa</taxon>
        <taxon>Chordata</taxon>
        <taxon>Craniata</taxon>
        <taxon>Vertebrata</taxon>
        <taxon>Euteleostomi</taxon>
        <taxon>Archelosauria</taxon>
        <taxon>Archosauria</taxon>
        <taxon>Crocodylia</taxon>
        <taxon>Alligatoridae</taxon>
        <taxon>Alligatorinae</taxon>
        <taxon>Alligator</taxon>
    </lineage>
</organism>
<protein>
    <submittedName>
        <fullName evidence="1">Uncharacterized protein</fullName>
    </submittedName>
</protein>
<evidence type="ECO:0000313" key="1">
    <source>
        <dbReference type="EMBL" id="KYO22400.1"/>
    </source>
</evidence>
<dbReference type="Proteomes" id="UP000050525">
    <property type="component" value="Unassembled WGS sequence"/>
</dbReference>
<sequence>MVGGSAPALPFSSVPRLVIPDGQLASNVIMLQSVSKLGFSSFVTVMDIMVGRRKIKILVINLRSSPEGTSPVSHMRKLRHRALE</sequence>
<accession>A0A151MDC4</accession>
<dbReference type="EMBL" id="AKHW03006231">
    <property type="protein sequence ID" value="KYO22400.1"/>
    <property type="molecule type" value="Genomic_DNA"/>
</dbReference>
<keyword evidence="2" id="KW-1185">Reference proteome</keyword>
<evidence type="ECO:0000313" key="2">
    <source>
        <dbReference type="Proteomes" id="UP000050525"/>
    </source>
</evidence>
<dbReference type="AlphaFoldDB" id="A0A151MDC4"/>
<reference evidence="1 2" key="1">
    <citation type="journal article" date="2012" name="Genome Biol.">
        <title>Sequencing three crocodilian genomes to illuminate the evolution of archosaurs and amniotes.</title>
        <authorList>
            <person name="St John J.A."/>
            <person name="Braun E.L."/>
            <person name="Isberg S.R."/>
            <person name="Miles L.G."/>
            <person name="Chong A.Y."/>
            <person name="Gongora J."/>
            <person name="Dalzell P."/>
            <person name="Moran C."/>
            <person name="Bed'hom B."/>
            <person name="Abzhanov A."/>
            <person name="Burgess S.C."/>
            <person name="Cooksey A.M."/>
            <person name="Castoe T.A."/>
            <person name="Crawford N.G."/>
            <person name="Densmore L.D."/>
            <person name="Drew J.C."/>
            <person name="Edwards S.V."/>
            <person name="Faircloth B.C."/>
            <person name="Fujita M.K."/>
            <person name="Greenwold M.J."/>
            <person name="Hoffmann F.G."/>
            <person name="Howard J.M."/>
            <person name="Iguchi T."/>
            <person name="Janes D.E."/>
            <person name="Khan S.Y."/>
            <person name="Kohno S."/>
            <person name="de Koning A.J."/>
            <person name="Lance S.L."/>
            <person name="McCarthy F.M."/>
            <person name="McCormack J.E."/>
            <person name="Merchant M.E."/>
            <person name="Peterson D.G."/>
            <person name="Pollock D.D."/>
            <person name="Pourmand N."/>
            <person name="Raney B.J."/>
            <person name="Roessler K.A."/>
            <person name="Sanford J.R."/>
            <person name="Sawyer R.H."/>
            <person name="Schmidt C.J."/>
            <person name="Triplett E.W."/>
            <person name="Tuberville T.D."/>
            <person name="Venegas-Anaya M."/>
            <person name="Howard J.T."/>
            <person name="Jarvis E.D."/>
            <person name="Guillette L.J.Jr."/>
            <person name="Glenn T.C."/>
            <person name="Green R.E."/>
            <person name="Ray D.A."/>
        </authorList>
    </citation>
    <scope>NUCLEOTIDE SEQUENCE [LARGE SCALE GENOMIC DNA]</scope>
    <source>
        <strain evidence="1">KSC_2009_1</strain>
    </source>
</reference>
<comment type="caution">
    <text evidence="1">The sequence shown here is derived from an EMBL/GenBank/DDBJ whole genome shotgun (WGS) entry which is preliminary data.</text>
</comment>
<proteinExistence type="predicted"/>
<gene>
    <name evidence="1" type="ORF">Y1Q_0002984</name>
</gene>